<evidence type="ECO:0000313" key="5">
    <source>
        <dbReference type="Proteomes" id="UP001174909"/>
    </source>
</evidence>
<dbReference type="PANTHER" id="PTHR30143:SF0">
    <property type="entry name" value="2-KETO-4-PENTENOATE HYDRATASE"/>
    <property type="match status" value="1"/>
</dbReference>
<evidence type="ECO:0000256" key="1">
    <source>
        <dbReference type="ARBA" id="ARBA00010211"/>
    </source>
</evidence>
<evidence type="ECO:0000259" key="3">
    <source>
        <dbReference type="Pfam" id="PF01557"/>
    </source>
</evidence>
<evidence type="ECO:0000313" key="4">
    <source>
        <dbReference type="EMBL" id="CAI7997832.1"/>
    </source>
</evidence>
<dbReference type="InterPro" id="IPR036663">
    <property type="entry name" value="Fumarylacetoacetase_C_sf"/>
</dbReference>
<gene>
    <name evidence="4" type="ORF">GBAR_LOCUS2255</name>
</gene>
<dbReference type="Pfam" id="PF01557">
    <property type="entry name" value="FAA_hydrolase"/>
    <property type="match status" value="1"/>
</dbReference>
<dbReference type="PANTHER" id="PTHR30143">
    <property type="entry name" value="ACID HYDRATASE"/>
    <property type="match status" value="1"/>
</dbReference>
<feature type="domain" description="Fumarylacetoacetase-like C-terminal" evidence="3">
    <location>
        <begin position="69"/>
        <end position="240"/>
    </location>
</feature>
<name>A0AA35QZ83_GEOBA</name>
<dbReference type="InterPro" id="IPR011234">
    <property type="entry name" value="Fumarylacetoacetase-like_C"/>
</dbReference>
<dbReference type="GO" id="GO:0008684">
    <property type="term" value="F:2-oxopent-4-enoate hydratase activity"/>
    <property type="evidence" value="ECO:0007669"/>
    <property type="project" value="TreeGrafter"/>
</dbReference>
<dbReference type="Proteomes" id="UP001174909">
    <property type="component" value="Unassembled WGS sequence"/>
</dbReference>
<organism evidence="4 5">
    <name type="scientific">Geodia barretti</name>
    <name type="common">Barrett's horny sponge</name>
    <dbReference type="NCBI Taxonomy" id="519541"/>
    <lineage>
        <taxon>Eukaryota</taxon>
        <taxon>Metazoa</taxon>
        <taxon>Porifera</taxon>
        <taxon>Demospongiae</taxon>
        <taxon>Heteroscleromorpha</taxon>
        <taxon>Tetractinellida</taxon>
        <taxon>Astrophorina</taxon>
        <taxon>Geodiidae</taxon>
        <taxon>Geodia</taxon>
    </lineage>
</organism>
<dbReference type="AlphaFoldDB" id="A0AA35QZ83"/>
<dbReference type="GO" id="GO:0005737">
    <property type="term" value="C:cytoplasm"/>
    <property type="evidence" value="ECO:0007669"/>
    <property type="project" value="TreeGrafter"/>
</dbReference>
<keyword evidence="5" id="KW-1185">Reference proteome</keyword>
<keyword evidence="2" id="KW-0456">Lyase</keyword>
<proteinExistence type="inferred from homology"/>
<dbReference type="InterPro" id="IPR050772">
    <property type="entry name" value="Hydratase-Decarb/MhpD_sf"/>
</dbReference>
<dbReference type="EMBL" id="CASHTH010000330">
    <property type="protein sequence ID" value="CAI7997832.1"/>
    <property type="molecule type" value="Genomic_DNA"/>
</dbReference>
<accession>A0AA35QZ83</accession>
<dbReference type="SUPFAM" id="SSF56529">
    <property type="entry name" value="FAH"/>
    <property type="match status" value="1"/>
</dbReference>
<comment type="caution">
    <text evidence="4">The sequence shown here is derived from an EMBL/GenBank/DDBJ whole genome shotgun (WGS) entry which is preliminary data.</text>
</comment>
<protein>
    <submittedName>
        <fullName evidence="4">2-keto-4-pentenoate hydratase 1</fullName>
    </submittedName>
</protein>
<evidence type="ECO:0000256" key="2">
    <source>
        <dbReference type="ARBA" id="ARBA00023239"/>
    </source>
</evidence>
<sequence length="246" mass="25486">MAAGAPCEPVRGLLGESAGPAAGYAVQQLNTEHWLRAGRRVSGHKVGLTNKAVQEQLGMDEPIWGVLYSDKCRTDGDDIGGTGLIEPRVEVEVAVVLGADLDKGRHTVADVISATAYVLPALEIVDSRIAWDITSADMIADNAGSGLYVLGTRPVPLAAVDLRRVEMRLTVSGEEAATGSGAACLGNPLNSVLWLADAMAQRGTPLRAGECIMTGSLCPMQPISDGDEILAEIDGLGTVSALLSAA</sequence>
<dbReference type="Gene3D" id="3.90.850.10">
    <property type="entry name" value="Fumarylacetoacetase-like, C-terminal domain"/>
    <property type="match status" value="1"/>
</dbReference>
<reference evidence="4" key="1">
    <citation type="submission" date="2023-03" db="EMBL/GenBank/DDBJ databases">
        <authorList>
            <person name="Steffen K."/>
            <person name="Cardenas P."/>
        </authorList>
    </citation>
    <scope>NUCLEOTIDE SEQUENCE</scope>
</reference>
<comment type="similarity">
    <text evidence="1">Belongs to the FAH family.</text>
</comment>